<dbReference type="CDD" id="cd03250">
    <property type="entry name" value="ABCC_MRP_domain1"/>
    <property type="match status" value="1"/>
</dbReference>
<dbReference type="InterPro" id="IPR050173">
    <property type="entry name" value="ABC_transporter_C-like"/>
</dbReference>
<dbReference type="InterPro" id="IPR003439">
    <property type="entry name" value="ABC_transporter-like_ATP-bd"/>
</dbReference>
<feature type="transmembrane region" description="Helical" evidence="10">
    <location>
        <begin position="497"/>
        <end position="525"/>
    </location>
</feature>
<keyword evidence="3 10" id="KW-0812">Transmembrane</keyword>
<feature type="transmembrane region" description="Helical" evidence="10">
    <location>
        <begin position="131"/>
        <end position="151"/>
    </location>
</feature>
<dbReference type="Gene3D" id="3.40.50.300">
    <property type="entry name" value="P-loop containing nucleotide triphosphate hydrolases"/>
    <property type="match status" value="2"/>
</dbReference>
<dbReference type="GO" id="GO:0140359">
    <property type="term" value="F:ABC-type transporter activity"/>
    <property type="evidence" value="ECO:0007669"/>
    <property type="project" value="InterPro"/>
</dbReference>
<dbReference type="InterPro" id="IPR003593">
    <property type="entry name" value="AAA+_ATPase"/>
</dbReference>
<dbReference type="GO" id="GO:0000329">
    <property type="term" value="C:fungal-type vacuole membrane"/>
    <property type="evidence" value="ECO:0007669"/>
    <property type="project" value="TreeGrafter"/>
</dbReference>
<feature type="transmembrane region" description="Helical" evidence="10">
    <location>
        <begin position="1141"/>
        <end position="1162"/>
    </location>
</feature>
<organism evidence="13 14">
    <name type="scientific">Roridomyces roridus</name>
    <dbReference type="NCBI Taxonomy" id="1738132"/>
    <lineage>
        <taxon>Eukaryota</taxon>
        <taxon>Fungi</taxon>
        <taxon>Dikarya</taxon>
        <taxon>Basidiomycota</taxon>
        <taxon>Agaricomycotina</taxon>
        <taxon>Agaricomycetes</taxon>
        <taxon>Agaricomycetidae</taxon>
        <taxon>Agaricales</taxon>
        <taxon>Marasmiineae</taxon>
        <taxon>Mycenaceae</taxon>
        <taxon>Roridomyces</taxon>
    </lineage>
</organism>
<evidence type="ECO:0000259" key="11">
    <source>
        <dbReference type="PROSITE" id="PS50893"/>
    </source>
</evidence>
<evidence type="ECO:0000256" key="5">
    <source>
        <dbReference type="ARBA" id="ARBA00022741"/>
    </source>
</evidence>
<dbReference type="GO" id="GO:0005524">
    <property type="term" value="F:ATP binding"/>
    <property type="evidence" value="ECO:0007669"/>
    <property type="project" value="UniProtKB-KW"/>
</dbReference>
<comment type="subcellular location">
    <subcellularLocation>
        <location evidence="1">Membrane</location>
        <topology evidence="1">Multi-pass membrane protein</topology>
    </subcellularLocation>
</comment>
<dbReference type="SUPFAM" id="SSF90123">
    <property type="entry name" value="ABC transporter transmembrane region"/>
    <property type="match status" value="2"/>
</dbReference>
<feature type="domain" description="ABC transmembrane type-1" evidence="12">
    <location>
        <begin position="940"/>
        <end position="1197"/>
    </location>
</feature>
<comment type="caution">
    <text evidence="13">The sequence shown here is derived from an EMBL/GenBank/DDBJ whole genome shotgun (WGS) entry which is preliminary data.</text>
</comment>
<dbReference type="EMBL" id="JARKIF010000004">
    <property type="protein sequence ID" value="KAJ7641019.1"/>
    <property type="molecule type" value="Genomic_DNA"/>
</dbReference>
<feature type="domain" description="ABC transmembrane type-1" evidence="12">
    <location>
        <begin position="270"/>
        <end position="563"/>
    </location>
</feature>
<evidence type="ECO:0000313" key="13">
    <source>
        <dbReference type="EMBL" id="KAJ7641019.1"/>
    </source>
</evidence>
<proteinExistence type="predicted"/>
<gene>
    <name evidence="13" type="ORF">FB45DRAFT_988057</name>
</gene>
<feature type="transmembrane region" description="Helical" evidence="10">
    <location>
        <begin position="102"/>
        <end position="119"/>
    </location>
</feature>
<keyword evidence="8 10" id="KW-0472">Membrane</keyword>
<dbReference type="PANTHER" id="PTHR24223:SF353">
    <property type="entry name" value="ABC TRANSPORTER ATP-BINDING PROTEIN_PERMEASE VMR1-RELATED"/>
    <property type="match status" value="1"/>
</dbReference>
<feature type="transmembrane region" description="Helical" evidence="10">
    <location>
        <begin position="413"/>
        <end position="435"/>
    </location>
</feature>
<keyword evidence="5" id="KW-0547">Nucleotide-binding</keyword>
<dbReference type="FunFam" id="3.40.50.300:FF:000825">
    <property type="entry name" value="ABC bile acid transporter"/>
    <property type="match status" value="1"/>
</dbReference>
<keyword evidence="2" id="KW-0813">Transport</keyword>
<dbReference type="SUPFAM" id="SSF52540">
    <property type="entry name" value="P-loop containing nucleoside triphosphate hydrolases"/>
    <property type="match status" value="2"/>
</dbReference>
<feature type="transmembrane region" description="Helical" evidence="10">
    <location>
        <begin position="955"/>
        <end position="981"/>
    </location>
</feature>
<evidence type="ECO:0000256" key="8">
    <source>
        <dbReference type="ARBA" id="ARBA00023136"/>
    </source>
</evidence>
<feature type="transmembrane region" description="Helical" evidence="10">
    <location>
        <begin position="267"/>
        <end position="297"/>
    </location>
</feature>
<reference evidence="13" key="1">
    <citation type="submission" date="2023-03" db="EMBL/GenBank/DDBJ databases">
        <title>Massive genome expansion in bonnet fungi (Mycena s.s.) driven by repeated elements and novel gene families across ecological guilds.</title>
        <authorList>
            <consortium name="Lawrence Berkeley National Laboratory"/>
            <person name="Harder C.B."/>
            <person name="Miyauchi S."/>
            <person name="Viragh M."/>
            <person name="Kuo A."/>
            <person name="Thoen E."/>
            <person name="Andreopoulos B."/>
            <person name="Lu D."/>
            <person name="Skrede I."/>
            <person name="Drula E."/>
            <person name="Henrissat B."/>
            <person name="Morin E."/>
            <person name="Kohler A."/>
            <person name="Barry K."/>
            <person name="LaButti K."/>
            <person name="Morin E."/>
            <person name="Salamov A."/>
            <person name="Lipzen A."/>
            <person name="Mereny Z."/>
            <person name="Hegedus B."/>
            <person name="Baldrian P."/>
            <person name="Stursova M."/>
            <person name="Weitz H."/>
            <person name="Taylor A."/>
            <person name="Grigoriev I.V."/>
            <person name="Nagy L.G."/>
            <person name="Martin F."/>
            <person name="Kauserud H."/>
        </authorList>
    </citation>
    <scope>NUCLEOTIDE SEQUENCE</scope>
    <source>
        <strain evidence="13">9284</strain>
    </source>
</reference>
<evidence type="ECO:0000259" key="12">
    <source>
        <dbReference type="PROSITE" id="PS50929"/>
    </source>
</evidence>
<dbReference type="CDD" id="cd18604">
    <property type="entry name" value="ABC_6TM_VMR1_D2_like"/>
    <property type="match status" value="1"/>
</dbReference>
<keyword evidence="7 10" id="KW-1133">Transmembrane helix</keyword>
<dbReference type="PANTHER" id="PTHR24223">
    <property type="entry name" value="ATP-BINDING CASSETTE SUB-FAMILY C"/>
    <property type="match status" value="1"/>
</dbReference>
<feature type="transmembrane region" description="Helical" evidence="10">
    <location>
        <begin position="309"/>
        <end position="331"/>
    </location>
</feature>
<dbReference type="InterPro" id="IPR036640">
    <property type="entry name" value="ABC1_TM_sf"/>
</dbReference>
<dbReference type="SMART" id="SM00382">
    <property type="entry name" value="AAA"/>
    <property type="match status" value="2"/>
</dbReference>
<protein>
    <submittedName>
        <fullName evidence="13">Multidrug resistance-associated ABC transporter</fullName>
    </submittedName>
</protein>
<feature type="transmembrane region" description="Helical" evidence="10">
    <location>
        <begin position="6"/>
        <end position="27"/>
    </location>
</feature>
<evidence type="ECO:0000256" key="3">
    <source>
        <dbReference type="ARBA" id="ARBA00022692"/>
    </source>
</evidence>
<keyword evidence="6" id="KW-0067">ATP-binding</keyword>
<dbReference type="PROSITE" id="PS50893">
    <property type="entry name" value="ABC_TRANSPORTER_2"/>
    <property type="match status" value="2"/>
</dbReference>
<feature type="transmembrane region" description="Helical" evidence="10">
    <location>
        <begin position="906"/>
        <end position="935"/>
    </location>
</feature>
<feature type="transmembrane region" description="Helical" evidence="10">
    <location>
        <begin position="1168"/>
        <end position="1189"/>
    </location>
</feature>
<feature type="transmembrane region" description="Helical" evidence="10">
    <location>
        <begin position="76"/>
        <end position="96"/>
    </location>
</feature>
<evidence type="ECO:0000256" key="6">
    <source>
        <dbReference type="ARBA" id="ARBA00022840"/>
    </source>
</evidence>
<evidence type="ECO:0000256" key="10">
    <source>
        <dbReference type="SAM" id="Phobius"/>
    </source>
</evidence>
<evidence type="ECO:0000313" key="14">
    <source>
        <dbReference type="Proteomes" id="UP001221142"/>
    </source>
</evidence>
<dbReference type="Gene3D" id="1.20.1560.10">
    <property type="entry name" value="ABC transporter type 1, transmembrane domain"/>
    <property type="match status" value="2"/>
</dbReference>
<dbReference type="GO" id="GO:0016887">
    <property type="term" value="F:ATP hydrolysis activity"/>
    <property type="evidence" value="ECO:0007669"/>
    <property type="project" value="InterPro"/>
</dbReference>
<feature type="transmembrane region" description="Helical" evidence="10">
    <location>
        <begin position="1091"/>
        <end position="1111"/>
    </location>
</feature>
<sequence length="1494" mass="164362">MPPYELELPVAISLASLASCSAILLVLNRWRSSGEGKIRLPERDAQAFDVSEPEDLVDGYPIDEEGFWVQVRMKKIFVVGILGFLVAVKIATVFLGIDAVDVLQTCFSSYLLLVGVWSIRRRTVDEHAEQLWHLASLIFFAVALEGFTALLPDGDSTLILPRVWYLHSASLVLYTVEAITNVDVHNVSGVYDGSIWSFLFFSYSTKVIMLGNTAASLEIGDLPILTADMRATIQYAAMRAWSAGHRWRPKIGSGWALASQLIAVNRAALAGVMVFAVFAGGGFYLPPFIMSCLLRYLEEDPERREKRWGVVWVVCLFGGYLGLYTLTAQLWSLSSATLQSRLRTQLNTILFAKTLVRKDIASTAAAPGESGEFSSKAQIMTLMTTDVDRVARCSRELFLVIDSPIELLVGTTILYNLLGISAFFGLGATLLLLPVNHYAGKAVKGTQERLMKARDERVALMNEVLGAIRMLKFMAWERSFEERVLKIRARELGYQRLSYIIEALLSGLWNATPVIVTLVAFYHFAVVRGEVLKPSIMFTSIIVFSELRFAMNGLTETFINLLQSAVSLRRIEKYLDTPEVAPVPPLEAQSQVIAFQSCTLTWAGSASSTTASSTSTSSTPRQRFILVDLTLEFPTGELSLICGALGSGKTLLLLALLGEADVLSGQMMCPRSPPNSLAAFSTVLPKKEDWVVEGMTAYVPQTAWLRNASIKDNILFNLPYDEARYEATLEACALNPDLEILEDGDESEIGENGVNLSGGQKSRCALARAVYSRASILLLDDVLSAVDAHTARHLYQRCLKGPLMQGRTVILVSHHVQLCVAGAAYIVTLDNGRVRFQGTQEAFKSSGVMTTLVQSTNTAATEDERKAAADFIEEDKTVVAAEKIKKVPRKFFEEEKRAVGRVSRDVWSAYIAACGSGWYWLVFCSIFGVAALAPVVENGWLSYWARGDNAHSPEYYLGVYTAVVVVGLVMTTSRLFVLYYGSINASHVLHKKLLEAVLFAQIRFHDTVSRGRLLNRFGKDLEGIDSGLSLNFGTALIRFGAILTTIVTVSLVGGPAFVLAAFFLGVMYYQIAKIYGQASRDLRRIDSVTRSPLYSMYAETIAGVAVLRSFGASSKFLRDMMRNVDTNNAPSYWTFGINRWLTIRMSVLSSLAIAAIALIAVLNKNIPAALAGFVLAFANTLMYDLNVALRTFVSLEQAMVGLERVKEYADLEQEGAAFVEPRPPSSWPEHGAIECENLVIRYAPDLPDVLHNVTFRVNPGEKIGILGRTGSGKSTLALSFFRFVEATQGRILVDGIDIASIGLTDLRSKLTIIPQDPTILSGTLRSTLDVFDEYQDADIFEALRRVHLISAEGSTVENNDAINENVFRNLDSAISEGGETLSTGEKQLLCMARAILKRSRVLVMDEATASVDYATDELIGKTIRQEFKESTILTIAHRLRTVIDYDKVPLLDQGRVVEFDRPAVLLADPASQFHGLCKATGGEEFAILKRMAGI</sequence>
<keyword evidence="14" id="KW-1185">Reference proteome</keyword>
<evidence type="ECO:0000256" key="7">
    <source>
        <dbReference type="ARBA" id="ARBA00022989"/>
    </source>
</evidence>
<dbReference type="Pfam" id="PF00664">
    <property type="entry name" value="ABC_membrane"/>
    <property type="match status" value="2"/>
</dbReference>
<accession>A0AAD7C738</accession>
<name>A0AAD7C738_9AGAR</name>
<keyword evidence="9" id="KW-0325">Glycoprotein</keyword>
<keyword evidence="4" id="KW-0677">Repeat</keyword>
<dbReference type="InterPro" id="IPR027417">
    <property type="entry name" value="P-loop_NTPase"/>
</dbReference>
<dbReference type="CDD" id="cd18596">
    <property type="entry name" value="ABC_6TM_VMR1_D1_like"/>
    <property type="match status" value="1"/>
</dbReference>
<dbReference type="FunFam" id="3.40.50.300:FF:001354">
    <property type="entry name" value="ATP-binding cassette (ABC) transporter, putative"/>
    <property type="match status" value="1"/>
</dbReference>
<evidence type="ECO:0000256" key="1">
    <source>
        <dbReference type="ARBA" id="ARBA00004141"/>
    </source>
</evidence>
<dbReference type="Pfam" id="PF00005">
    <property type="entry name" value="ABC_tran"/>
    <property type="match status" value="2"/>
</dbReference>
<dbReference type="PROSITE" id="PS50929">
    <property type="entry name" value="ABC_TM1F"/>
    <property type="match status" value="2"/>
</dbReference>
<evidence type="ECO:0000256" key="2">
    <source>
        <dbReference type="ARBA" id="ARBA00022448"/>
    </source>
</evidence>
<feature type="domain" description="ABC transporter" evidence="11">
    <location>
        <begin position="611"/>
        <end position="856"/>
    </location>
</feature>
<feature type="transmembrane region" description="Helical" evidence="10">
    <location>
        <begin position="1039"/>
        <end position="1071"/>
    </location>
</feature>
<evidence type="ECO:0000256" key="9">
    <source>
        <dbReference type="ARBA" id="ARBA00023180"/>
    </source>
</evidence>
<evidence type="ECO:0000256" key="4">
    <source>
        <dbReference type="ARBA" id="ARBA00022737"/>
    </source>
</evidence>
<dbReference type="Proteomes" id="UP001221142">
    <property type="component" value="Unassembled WGS sequence"/>
</dbReference>
<dbReference type="FunFam" id="1.20.1560.10:FF:000013">
    <property type="entry name" value="ABC transporter C family member 2"/>
    <property type="match status" value="1"/>
</dbReference>
<feature type="domain" description="ABC transporter" evidence="11">
    <location>
        <begin position="1233"/>
        <end position="1478"/>
    </location>
</feature>
<dbReference type="InterPro" id="IPR011527">
    <property type="entry name" value="ABC1_TM_dom"/>
</dbReference>
<dbReference type="CDD" id="cd03369">
    <property type="entry name" value="ABCC_NFT1"/>
    <property type="match status" value="1"/>
</dbReference>